<proteinExistence type="predicted"/>
<name>A0A136LWJ4_9BACT</name>
<organism evidence="3 4">
    <name type="scientific">candidate division WS6 bacterium OLB20</name>
    <dbReference type="NCBI Taxonomy" id="1617426"/>
    <lineage>
        <taxon>Bacteria</taxon>
        <taxon>Candidatus Dojkabacteria</taxon>
    </lineage>
</organism>
<accession>A0A136LWJ4</accession>
<dbReference type="STRING" id="1617426.TR69_WS6001001298"/>
<dbReference type="Proteomes" id="UP000070457">
    <property type="component" value="Unassembled WGS sequence"/>
</dbReference>
<dbReference type="EMBL" id="JYNZ01000005">
    <property type="protein sequence ID" value="KXK26006.1"/>
    <property type="molecule type" value="Genomic_DNA"/>
</dbReference>
<protein>
    <recommendedName>
        <fullName evidence="5">OmpH family outer membrane protein</fullName>
    </recommendedName>
</protein>
<evidence type="ECO:0008006" key="5">
    <source>
        <dbReference type="Google" id="ProtNLM"/>
    </source>
</evidence>
<dbReference type="AlphaFoldDB" id="A0A136LWJ4"/>
<evidence type="ECO:0000256" key="1">
    <source>
        <dbReference type="SAM" id="MobiDB-lite"/>
    </source>
</evidence>
<gene>
    <name evidence="3" type="ORF">TR69_WS6001001298</name>
</gene>
<comment type="caution">
    <text evidence="3">The sequence shown here is derived from an EMBL/GenBank/DDBJ whole genome shotgun (WGS) entry which is preliminary data.</text>
</comment>
<evidence type="ECO:0000313" key="4">
    <source>
        <dbReference type="Proteomes" id="UP000070457"/>
    </source>
</evidence>
<feature type="chain" id="PRO_5007475294" description="OmpH family outer membrane protein" evidence="2">
    <location>
        <begin position="24"/>
        <end position="222"/>
    </location>
</feature>
<keyword evidence="2" id="KW-0732">Signal</keyword>
<sequence length="222" mass="25442">MKTVRKLLITLTLMVLLPVTVSAESADPTVRPTREQTRQERQEQRQDNRNERADVRLERAQERQSTRQELLEQRISEREARREGRQNARCERISTRIERLLEIFVTNGNRIESRLAVVEQRVQNTINQLSAQGVNTSQLQTALETYSDHVRTASEEIDLGIADLQSALDQVCEDEGFNQGQVIMSANEHFRVARNAVADAVEVVDTEIIPIIRQLISEEGQQ</sequence>
<feature type="signal peptide" evidence="2">
    <location>
        <begin position="1"/>
        <end position="23"/>
    </location>
</feature>
<evidence type="ECO:0000313" key="3">
    <source>
        <dbReference type="EMBL" id="KXK26006.1"/>
    </source>
</evidence>
<reference evidence="3 4" key="1">
    <citation type="submission" date="2015-02" db="EMBL/GenBank/DDBJ databases">
        <title>Improved understanding of the partial-nitritation anammox process through 23 genomes representing the majority of the microbial community.</title>
        <authorList>
            <person name="Speth D.R."/>
            <person name="In T Zandt M."/>
            <person name="Guerrero Cruz S."/>
            <person name="Jetten M.S."/>
            <person name="Dutilh B.E."/>
        </authorList>
    </citation>
    <scope>NUCLEOTIDE SEQUENCE [LARGE SCALE GENOMIC DNA]</scope>
    <source>
        <strain evidence="3">OLB20</strain>
    </source>
</reference>
<evidence type="ECO:0000256" key="2">
    <source>
        <dbReference type="SAM" id="SignalP"/>
    </source>
</evidence>
<feature type="compositionally biased region" description="Basic and acidic residues" evidence="1">
    <location>
        <begin position="32"/>
        <end position="70"/>
    </location>
</feature>
<feature type="region of interest" description="Disordered" evidence="1">
    <location>
        <begin position="24"/>
        <end position="70"/>
    </location>
</feature>